<protein>
    <submittedName>
        <fullName evidence="3">Uncharacterized protein</fullName>
    </submittedName>
</protein>
<feature type="transmembrane region" description="Helical" evidence="2">
    <location>
        <begin position="72"/>
        <end position="93"/>
    </location>
</feature>
<comment type="caution">
    <text evidence="3">The sequence shown here is derived from an EMBL/GenBank/DDBJ whole genome shotgun (WGS) entry which is preliminary data.</text>
</comment>
<dbReference type="EMBL" id="BTRK01000003">
    <property type="protein sequence ID" value="GMR40812.1"/>
    <property type="molecule type" value="Genomic_DNA"/>
</dbReference>
<feature type="transmembrane region" description="Helical" evidence="2">
    <location>
        <begin position="269"/>
        <end position="288"/>
    </location>
</feature>
<evidence type="ECO:0000313" key="3">
    <source>
        <dbReference type="EMBL" id="GMR40812.1"/>
    </source>
</evidence>
<gene>
    <name evidence="3" type="ORF">PMAYCL1PPCAC_11007</name>
</gene>
<evidence type="ECO:0000313" key="4">
    <source>
        <dbReference type="Proteomes" id="UP001328107"/>
    </source>
</evidence>
<dbReference type="Proteomes" id="UP001328107">
    <property type="component" value="Unassembled WGS sequence"/>
</dbReference>
<keyword evidence="2" id="KW-1133">Transmembrane helix</keyword>
<accession>A0AAN4ZM78</accession>
<feature type="transmembrane region" description="Helical" evidence="2">
    <location>
        <begin position="300"/>
        <end position="328"/>
    </location>
</feature>
<feature type="region of interest" description="Disordered" evidence="1">
    <location>
        <begin position="39"/>
        <end position="59"/>
    </location>
</feature>
<keyword evidence="2" id="KW-0812">Transmembrane</keyword>
<feature type="transmembrane region" description="Helical" evidence="2">
    <location>
        <begin position="113"/>
        <end position="129"/>
    </location>
</feature>
<feature type="transmembrane region" description="Helical" evidence="2">
    <location>
        <begin position="157"/>
        <end position="178"/>
    </location>
</feature>
<proteinExistence type="predicted"/>
<keyword evidence="4" id="KW-1185">Reference proteome</keyword>
<dbReference type="AlphaFoldDB" id="A0AAN4ZM78"/>
<evidence type="ECO:0000256" key="1">
    <source>
        <dbReference type="SAM" id="MobiDB-lite"/>
    </source>
</evidence>
<sequence>MVEYHITTEQSKELLNTNPMLTPNWMADWCRERLGIQEPSDRSRVEPKQSPDCTVATPQQSEKTCQSTPKKIAKFLLGAFIFYSMTNTLKAHYFTVMRWLNTTCECSQSRIDYALIIFCIFAVAIYLNYRNAYIRQTESAATAYSDMFFPNADDRNGLISLLSGLWLLLQFALFVHVMRCSVTTLTYGQETASNLLKESRDISNDTEWYQDAKIAKEFSRKCFDGPFLTIIVMAASWIFYKSDEMKKWRTGKILWLVSRVIGSRWEMSFFNVAYFGILGESLTIFPVLEGWITKECLESLIYVSAFSFVTIPSYGIFLSLCIATELLVSWLHRGRNEAANDNLPKLDASGDALLDV</sequence>
<evidence type="ECO:0000256" key="2">
    <source>
        <dbReference type="SAM" id="Phobius"/>
    </source>
</evidence>
<feature type="transmembrane region" description="Helical" evidence="2">
    <location>
        <begin position="223"/>
        <end position="240"/>
    </location>
</feature>
<name>A0AAN4ZM78_9BILA</name>
<organism evidence="3 4">
    <name type="scientific">Pristionchus mayeri</name>
    <dbReference type="NCBI Taxonomy" id="1317129"/>
    <lineage>
        <taxon>Eukaryota</taxon>
        <taxon>Metazoa</taxon>
        <taxon>Ecdysozoa</taxon>
        <taxon>Nematoda</taxon>
        <taxon>Chromadorea</taxon>
        <taxon>Rhabditida</taxon>
        <taxon>Rhabditina</taxon>
        <taxon>Diplogasteromorpha</taxon>
        <taxon>Diplogasteroidea</taxon>
        <taxon>Neodiplogasteridae</taxon>
        <taxon>Pristionchus</taxon>
    </lineage>
</organism>
<feature type="compositionally biased region" description="Basic and acidic residues" evidence="1">
    <location>
        <begin position="39"/>
        <end position="49"/>
    </location>
</feature>
<reference evidence="4" key="1">
    <citation type="submission" date="2022-10" db="EMBL/GenBank/DDBJ databases">
        <title>Genome assembly of Pristionchus species.</title>
        <authorList>
            <person name="Yoshida K."/>
            <person name="Sommer R.J."/>
        </authorList>
    </citation>
    <scope>NUCLEOTIDE SEQUENCE [LARGE SCALE GENOMIC DNA]</scope>
    <source>
        <strain evidence="4">RS5460</strain>
    </source>
</reference>
<keyword evidence="2" id="KW-0472">Membrane</keyword>